<dbReference type="EMBL" id="JAUEPO010000007">
    <property type="protein sequence ID" value="KAK3317348.1"/>
    <property type="molecule type" value="Genomic_DNA"/>
</dbReference>
<keyword evidence="14" id="KW-1185">Reference proteome</keyword>
<reference evidence="13" key="2">
    <citation type="submission" date="2023-06" db="EMBL/GenBank/DDBJ databases">
        <authorList>
            <consortium name="Lawrence Berkeley National Laboratory"/>
            <person name="Haridas S."/>
            <person name="Hensen N."/>
            <person name="Bonometti L."/>
            <person name="Westerberg I."/>
            <person name="Brannstrom I.O."/>
            <person name="Guillou S."/>
            <person name="Cros-Aarteil S."/>
            <person name="Calhoun S."/>
            <person name="Kuo A."/>
            <person name="Mondo S."/>
            <person name="Pangilinan J."/>
            <person name="Riley R."/>
            <person name="Labutti K."/>
            <person name="Andreopoulos B."/>
            <person name="Lipzen A."/>
            <person name="Chen C."/>
            <person name="Yanf M."/>
            <person name="Daum C."/>
            <person name="Ng V."/>
            <person name="Clum A."/>
            <person name="Steindorff A."/>
            <person name="Ohm R."/>
            <person name="Martin F."/>
            <person name="Silar P."/>
            <person name="Natvig D."/>
            <person name="Lalanne C."/>
            <person name="Gautier V."/>
            <person name="Ament-Velasquez S.L."/>
            <person name="Kruys A."/>
            <person name="Hutchinson M.I."/>
            <person name="Powell A.J."/>
            <person name="Barry K."/>
            <person name="Miller A.N."/>
            <person name="Grigoriev I.V."/>
            <person name="Debuchy R."/>
            <person name="Gladieux P."/>
            <person name="Thoren M.H."/>
            <person name="Johannesson H."/>
        </authorList>
    </citation>
    <scope>NUCLEOTIDE SEQUENCE</scope>
    <source>
        <strain evidence="13">SMH4131-1</strain>
    </source>
</reference>
<dbReference type="SUPFAM" id="SSF54416">
    <property type="entry name" value="Amine oxidase N-terminal region"/>
    <property type="match status" value="2"/>
</dbReference>
<accession>A0AAE0I2F2</accession>
<evidence type="ECO:0000256" key="5">
    <source>
        <dbReference type="ARBA" id="ARBA00023002"/>
    </source>
</evidence>
<comment type="caution">
    <text evidence="13">The sequence shown here is derived from an EMBL/GenBank/DDBJ whole genome shotgun (WGS) entry which is preliminary data.</text>
</comment>
<feature type="domain" description="Copper amine oxidase N2-terminal" evidence="11">
    <location>
        <begin position="80"/>
        <end position="145"/>
    </location>
</feature>
<comment type="similarity">
    <text evidence="2 8">Belongs to the copper/topaquinone oxidase family.</text>
</comment>
<evidence type="ECO:0000256" key="1">
    <source>
        <dbReference type="ARBA" id="ARBA00001935"/>
    </source>
</evidence>
<dbReference type="Gene3D" id="3.10.450.40">
    <property type="match status" value="2"/>
</dbReference>
<feature type="domain" description="Copper amine oxidase catalytic" evidence="10">
    <location>
        <begin position="389"/>
        <end position="686"/>
    </location>
</feature>
<evidence type="ECO:0000256" key="6">
    <source>
        <dbReference type="ARBA" id="ARBA00023008"/>
    </source>
</evidence>
<dbReference type="AlphaFoldDB" id="A0AAE0I2F2"/>
<dbReference type="PRINTS" id="PR00766">
    <property type="entry name" value="CUDAOXIDASE"/>
</dbReference>
<dbReference type="EC" id="1.4.3.-" evidence="8"/>
<dbReference type="Gene3D" id="2.70.98.20">
    <property type="entry name" value="Copper amine oxidase, catalytic domain"/>
    <property type="match status" value="2"/>
</dbReference>
<keyword evidence="6 8" id="KW-0186">Copper</keyword>
<dbReference type="Pfam" id="PF09248">
    <property type="entry name" value="DUF1965"/>
    <property type="match status" value="1"/>
</dbReference>
<evidence type="ECO:0000313" key="13">
    <source>
        <dbReference type="EMBL" id="KAK3317348.1"/>
    </source>
</evidence>
<dbReference type="InterPro" id="IPR016182">
    <property type="entry name" value="Cu_amine_oxidase_N-reg"/>
</dbReference>
<dbReference type="GO" id="GO:0008131">
    <property type="term" value="F:primary methylamine oxidase activity"/>
    <property type="evidence" value="ECO:0007669"/>
    <property type="project" value="InterPro"/>
</dbReference>
<keyword evidence="9" id="KW-0732">Signal</keyword>
<evidence type="ECO:0000256" key="2">
    <source>
        <dbReference type="ARBA" id="ARBA00007983"/>
    </source>
</evidence>
<evidence type="ECO:0000256" key="4">
    <source>
        <dbReference type="ARBA" id="ARBA00022772"/>
    </source>
</evidence>
<evidence type="ECO:0000313" key="14">
    <source>
        <dbReference type="Proteomes" id="UP001286456"/>
    </source>
</evidence>
<dbReference type="InterPro" id="IPR015798">
    <property type="entry name" value="Cu_amine_oxidase_C"/>
</dbReference>
<dbReference type="Proteomes" id="UP001286456">
    <property type="component" value="Unassembled WGS sequence"/>
</dbReference>
<dbReference type="InterPro" id="IPR015328">
    <property type="entry name" value="DUF1965"/>
</dbReference>
<evidence type="ECO:0000256" key="3">
    <source>
        <dbReference type="ARBA" id="ARBA00022723"/>
    </source>
</evidence>
<organism evidence="13 14">
    <name type="scientific">Cercophora scortea</name>
    <dbReference type="NCBI Taxonomy" id="314031"/>
    <lineage>
        <taxon>Eukaryota</taxon>
        <taxon>Fungi</taxon>
        <taxon>Dikarya</taxon>
        <taxon>Ascomycota</taxon>
        <taxon>Pezizomycotina</taxon>
        <taxon>Sordariomycetes</taxon>
        <taxon>Sordariomycetidae</taxon>
        <taxon>Sordariales</taxon>
        <taxon>Lasiosphaeriaceae</taxon>
        <taxon>Cercophora</taxon>
    </lineage>
</organism>
<evidence type="ECO:0000259" key="10">
    <source>
        <dbReference type="Pfam" id="PF01179"/>
    </source>
</evidence>
<sequence length="735" mass="82223">MLAESWLTALLAAAIPCVAARPDPDLWRRAMTVAGDTKACGLSDPAPTVKAPKTNPWAPISPEDAAAVWDYVHSPDVGLNLTAPANATQTDNYVYFVETLQTNKSQVLPYIDGDRPIPDKYARVVIFEGGKEVPVSQEYMVGPLPIDSKTSIQKLDYIFNGGSGGAVPYNARYYDGKRSAASEPLLKSIMAEIADITLELFDGVYYGSGDNRTNITPGSPTPVSFDGTQAYRNIMFRYPGLATYLAPIDLFVLLDVTGTDASKYFLKGIVTNSRFFPTVADLRKAYEAGELKSEFPQTRNTDWGLLNYKPEMGVRDLEDRLAPQSIELGGKRYKLDTEQQYVEFMGWSFYMSFSRTLGIQFFDIRFKGERVLYELSLQEAAAQYAGYQPKAANTALCIFEADSGYPLARHRTGASNDYGFSRLASVKGSALHTRAVATVGNYDYLFDYAFHVDGSLEITVRASGYLQSSPYYKNQSRFGPRIQQGTQGSYHDHILTFKADFDIVDTQNSLQVTELVTVNQTQPWYPELGSFAQMELNTTLMQTEQQFNWAPNGQAMYSVISSNLTNAWGEKRGYRLIPGRSNIHLSVHDSPWSRKQSTFLKSSLAVTRQHDAEVFANSWQNINLPEAPQHDFAKFFDGEGVDDEDLVVWFNLGMHHFTRAEDIPVTLYTEAVSSIVFAPQNFNDRAQEGDLRNRRWIATDAKTGKLEYEDYGIALPTCKVELEEPTLKISEWTTV</sequence>
<evidence type="ECO:0000256" key="7">
    <source>
        <dbReference type="PIRSR" id="PIRSR600269-51"/>
    </source>
</evidence>
<proteinExistence type="inferred from homology"/>
<keyword evidence="5 8" id="KW-0560">Oxidoreductase</keyword>
<evidence type="ECO:0000259" key="11">
    <source>
        <dbReference type="Pfam" id="PF02727"/>
    </source>
</evidence>
<dbReference type="InterPro" id="IPR015800">
    <property type="entry name" value="Cu_amine_oxidase_N2"/>
</dbReference>
<feature type="chain" id="PRO_5042148191" description="Amine oxidase" evidence="9">
    <location>
        <begin position="21"/>
        <end position="735"/>
    </location>
</feature>
<evidence type="ECO:0000259" key="12">
    <source>
        <dbReference type="Pfam" id="PF09248"/>
    </source>
</evidence>
<evidence type="ECO:0000256" key="9">
    <source>
        <dbReference type="SAM" id="SignalP"/>
    </source>
</evidence>
<dbReference type="PANTHER" id="PTHR10638:SF20">
    <property type="entry name" value="AMINE OXIDASE"/>
    <property type="match status" value="1"/>
</dbReference>
<comment type="cofactor">
    <cofactor evidence="1">
        <name>Cu cation</name>
        <dbReference type="ChEBI" id="CHEBI:23378"/>
    </cofactor>
</comment>
<feature type="modified residue" description="2',4',5'-topaquinone" evidence="7">
    <location>
        <position position="442"/>
    </location>
</feature>
<dbReference type="SUPFAM" id="SSF49998">
    <property type="entry name" value="Amine oxidase catalytic domain"/>
    <property type="match status" value="1"/>
</dbReference>
<comment type="cofactor">
    <cofactor evidence="8">
        <name>Cu cation</name>
        <dbReference type="ChEBI" id="CHEBI:23378"/>
    </cofactor>
    <text evidence="8">Contains 1 topaquinone per subunit.</text>
</comment>
<comment type="PTM">
    <text evidence="7 8">Topaquinone (TPQ) is generated by copper-dependent autoxidation of a specific tyrosyl residue.</text>
</comment>
<protein>
    <recommendedName>
        <fullName evidence="8">Amine oxidase</fullName>
        <ecNumber evidence="8">1.4.3.-</ecNumber>
    </recommendedName>
</protein>
<keyword evidence="3 8" id="KW-0479">Metal-binding</keyword>
<feature type="domain" description="DUF1965" evidence="12">
    <location>
        <begin position="245"/>
        <end position="303"/>
    </location>
</feature>
<dbReference type="GO" id="GO:0048038">
    <property type="term" value="F:quinone binding"/>
    <property type="evidence" value="ECO:0007669"/>
    <property type="project" value="InterPro"/>
</dbReference>
<dbReference type="Pfam" id="PF01179">
    <property type="entry name" value="Cu_amine_oxid"/>
    <property type="match status" value="1"/>
</dbReference>
<feature type="signal peptide" evidence="9">
    <location>
        <begin position="1"/>
        <end position="20"/>
    </location>
</feature>
<dbReference type="GO" id="GO:0009308">
    <property type="term" value="P:amine metabolic process"/>
    <property type="evidence" value="ECO:0007669"/>
    <property type="project" value="UniProtKB-UniRule"/>
</dbReference>
<gene>
    <name evidence="13" type="ORF">B0T19DRAFT_363092</name>
</gene>
<dbReference type="PANTHER" id="PTHR10638">
    <property type="entry name" value="COPPER AMINE OXIDASE"/>
    <property type="match status" value="1"/>
</dbReference>
<dbReference type="GO" id="GO:0005886">
    <property type="term" value="C:plasma membrane"/>
    <property type="evidence" value="ECO:0007669"/>
    <property type="project" value="TreeGrafter"/>
</dbReference>
<keyword evidence="4 7" id="KW-0801">TPQ</keyword>
<dbReference type="InterPro" id="IPR036460">
    <property type="entry name" value="Cu_amine_oxidase_C_sf"/>
</dbReference>
<dbReference type="InterPro" id="IPR000269">
    <property type="entry name" value="Cu_amine_oxidase"/>
</dbReference>
<reference evidence="13" key="1">
    <citation type="journal article" date="2023" name="Mol. Phylogenet. Evol.">
        <title>Genome-scale phylogeny and comparative genomics of the fungal order Sordariales.</title>
        <authorList>
            <person name="Hensen N."/>
            <person name="Bonometti L."/>
            <person name="Westerberg I."/>
            <person name="Brannstrom I.O."/>
            <person name="Guillou S."/>
            <person name="Cros-Aarteil S."/>
            <person name="Calhoun S."/>
            <person name="Haridas S."/>
            <person name="Kuo A."/>
            <person name="Mondo S."/>
            <person name="Pangilinan J."/>
            <person name="Riley R."/>
            <person name="LaButti K."/>
            <person name="Andreopoulos B."/>
            <person name="Lipzen A."/>
            <person name="Chen C."/>
            <person name="Yan M."/>
            <person name="Daum C."/>
            <person name="Ng V."/>
            <person name="Clum A."/>
            <person name="Steindorff A."/>
            <person name="Ohm R.A."/>
            <person name="Martin F."/>
            <person name="Silar P."/>
            <person name="Natvig D.O."/>
            <person name="Lalanne C."/>
            <person name="Gautier V."/>
            <person name="Ament-Velasquez S.L."/>
            <person name="Kruys A."/>
            <person name="Hutchinson M.I."/>
            <person name="Powell A.J."/>
            <person name="Barry K."/>
            <person name="Miller A.N."/>
            <person name="Grigoriev I.V."/>
            <person name="Debuchy R."/>
            <person name="Gladieux P."/>
            <person name="Hiltunen Thoren M."/>
            <person name="Johannesson H."/>
        </authorList>
    </citation>
    <scope>NUCLEOTIDE SEQUENCE</scope>
    <source>
        <strain evidence="13">SMH4131-1</strain>
    </source>
</reference>
<dbReference type="GO" id="GO:0005507">
    <property type="term" value="F:copper ion binding"/>
    <property type="evidence" value="ECO:0007669"/>
    <property type="project" value="InterPro"/>
</dbReference>
<dbReference type="Pfam" id="PF02727">
    <property type="entry name" value="Cu_amine_oxidN2"/>
    <property type="match status" value="1"/>
</dbReference>
<name>A0AAE0I2F2_9PEZI</name>
<evidence type="ECO:0000256" key="8">
    <source>
        <dbReference type="RuleBase" id="RU000672"/>
    </source>
</evidence>